<dbReference type="Gene3D" id="1.10.10.10">
    <property type="entry name" value="Winged helix-like DNA-binding domain superfamily/Winged helix DNA-binding domain"/>
    <property type="match status" value="1"/>
</dbReference>
<proteinExistence type="inferred from homology"/>
<dbReference type="PANTHER" id="PTHR30419">
    <property type="entry name" value="HTH-TYPE TRANSCRIPTIONAL REGULATOR YBHD"/>
    <property type="match status" value="1"/>
</dbReference>
<dbReference type="AlphaFoldDB" id="A0A2U1JJH3"/>
<evidence type="ECO:0000256" key="4">
    <source>
        <dbReference type="ARBA" id="ARBA00023163"/>
    </source>
</evidence>
<dbReference type="GO" id="GO:0003677">
    <property type="term" value="F:DNA binding"/>
    <property type="evidence" value="ECO:0007669"/>
    <property type="project" value="UniProtKB-KW"/>
</dbReference>
<dbReference type="GO" id="GO:0003700">
    <property type="term" value="F:DNA-binding transcription factor activity"/>
    <property type="evidence" value="ECO:0007669"/>
    <property type="project" value="InterPro"/>
</dbReference>
<dbReference type="Pfam" id="PF00126">
    <property type="entry name" value="HTH_1"/>
    <property type="match status" value="1"/>
</dbReference>
<dbReference type="RefSeq" id="WP_116556308.1">
    <property type="nucleotide sequence ID" value="NZ_QCZG01000073.1"/>
</dbReference>
<dbReference type="PROSITE" id="PS50931">
    <property type="entry name" value="HTH_LYSR"/>
    <property type="match status" value="1"/>
</dbReference>
<organism evidence="6 7">
    <name type="scientific">Pueribacillus theae</name>
    <dbReference type="NCBI Taxonomy" id="2171751"/>
    <lineage>
        <taxon>Bacteria</taxon>
        <taxon>Bacillati</taxon>
        <taxon>Bacillota</taxon>
        <taxon>Bacilli</taxon>
        <taxon>Bacillales</taxon>
        <taxon>Bacillaceae</taxon>
        <taxon>Pueribacillus</taxon>
    </lineage>
</organism>
<dbReference type="OrthoDB" id="63123at2"/>
<feature type="domain" description="HTH lysR-type" evidence="5">
    <location>
        <begin position="1"/>
        <end position="58"/>
    </location>
</feature>
<dbReference type="InterPro" id="IPR036390">
    <property type="entry name" value="WH_DNA-bd_sf"/>
</dbReference>
<dbReference type="FunFam" id="1.10.10.10:FF:000001">
    <property type="entry name" value="LysR family transcriptional regulator"/>
    <property type="match status" value="1"/>
</dbReference>
<keyword evidence="3" id="KW-0238">DNA-binding</keyword>
<comment type="similarity">
    <text evidence="1">Belongs to the LysR transcriptional regulatory family.</text>
</comment>
<dbReference type="Proteomes" id="UP000245998">
    <property type="component" value="Unassembled WGS sequence"/>
</dbReference>
<keyword evidence="4" id="KW-0804">Transcription</keyword>
<dbReference type="EMBL" id="QCZG01000073">
    <property type="protein sequence ID" value="PWA05287.1"/>
    <property type="molecule type" value="Genomic_DNA"/>
</dbReference>
<protein>
    <recommendedName>
        <fullName evidence="5">HTH lysR-type domain-containing protein</fullName>
    </recommendedName>
</protein>
<comment type="caution">
    <text evidence="6">The sequence shown here is derived from an EMBL/GenBank/DDBJ whole genome shotgun (WGS) entry which is preliminary data.</text>
</comment>
<dbReference type="InterPro" id="IPR050950">
    <property type="entry name" value="HTH-type_LysR_regulators"/>
</dbReference>
<keyword evidence="7" id="KW-1185">Reference proteome</keyword>
<evidence type="ECO:0000256" key="3">
    <source>
        <dbReference type="ARBA" id="ARBA00023125"/>
    </source>
</evidence>
<evidence type="ECO:0000256" key="1">
    <source>
        <dbReference type="ARBA" id="ARBA00009437"/>
    </source>
</evidence>
<keyword evidence="2" id="KW-0805">Transcription regulation</keyword>
<dbReference type="InterPro" id="IPR005119">
    <property type="entry name" value="LysR_subst-bd"/>
</dbReference>
<dbReference type="SUPFAM" id="SSF53850">
    <property type="entry name" value="Periplasmic binding protein-like II"/>
    <property type="match status" value="1"/>
</dbReference>
<dbReference type="InterPro" id="IPR000847">
    <property type="entry name" value="LysR_HTH_N"/>
</dbReference>
<name>A0A2U1JJH3_9BACI</name>
<dbReference type="SUPFAM" id="SSF46785">
    <property type="entry name" value="Winged helix' DNA-binding domain"/>
    <property type="match status" value="1"/>
</dbReference>
<dbReference type="GO" id="GO:0005829">
    <property type="term" value="C:cytosol"/>
    <property type="evidence" value="ECO:0007669"/>
    <property type="project" value="TreeGrafter"/>
</dbReference>
<accession>A0A2U1JJH3</accession>
<dbReference type="CDD" id="cd05466">
    <property type="entry name" value="PBP2_LTTR_substrate"/>
    <property type="match status" value="1"/>
</dbReference>
<dbReference type="Pfam" id="PF03466">
    <property type="entry name" value="LysR_substrate"/>
    <property type="match status" value="1"/>
</dbReference>
<reference evidence="6 7" key="1">
    <citation type="submission" date="2018-04" db="EMBL/GenBank/DDBJ databases">
        <title>Camelliibacillus theae gen. nov., sp. nov., isolated from Pu'er tea.</title>
        <authorList>
            <person name="Niu L."/>
        </authorList>
    </citation>
    <scope>NUCLEOTIDE SEQUENCE [LARGE SCALE GENOMIC DNA]</scope>
    <source>
        <strain evidence="6 7">T8</strain>
    </source>
</reference>
<evidence type="ECO:0000259" key="5">
    <source>
        <dbReference type="PROSITE" id="PS50931"/>
    </source>
</evidence>
<dbReference type="Gene3D" id="3.40.190.290">
    <property type="match status" value="1"/>
</dbReference>
<evidence type="ECO:0000313" key="6">
    <source>
        <dbReference type="EMBL" id="PWA05287.1"/>
    </source>
</evidence>
<dbReference type="PANTHER" id="PTHR30419:SF8">
    <property type="entry name" value="NITROGEN ASSIMILATION TRANSCRIPTIONAL ACTIVATOR-RELATED"/>
    <property type="match status" value="1"/>
</dbReference>
<dbReference type="InterPro" id="IPR036388">
    <property type="entry name" value="WH-like_DNA-bd_sf"/>
</dbReference>
<evidence type="ECO:0000256" key="2">
    <source>
        <dbReference type="ARBA" id="ARBA00023015"/>
    </source>
</evidence>
<evidence type="ECO:0000313" key="7">
    <source>
        <dbReference type="Proteomes" id="UP000245998"/>
    </source>
</evidence>
<sequence length="301" mass="34799">MHLRQLEYIDMIVKHGTMREAAQQLFVTEPTISQQVREFEKEIGFQIFERSGRNIKLTKQGEKVLPTIRNVLLSVKDLENHIIEINDPSTGQIQLGIGPLTASRYLPELFQKFNILYPKVKLNVVQGGLFELTRLLIDNQLDVVVAPVNPSTKELMELNHFECITLFHDEYIAIVSKNHPFSSRTEISIHEISNEQLILYRTGILREYILSIFGEEFKENIIFSTDNNESTLALVRLGVGISIIPKFYTESWSEKDKEGISFVTFHDIAVKSDPCCFYSKKRYAPQYLKKFIEILIEITKK</sequence>
<gene>
    <name evidence="6" type="ORF">DCC39_18205</name>
</gene>